<dbReference type="Gene3D" id="2.160.20.10">
    <property type="entry name" value="Single-stranded right-handed beta-helix, Pectin lyase-like"/>
    <property type="match status" value="1"/>
</dbReference>
<dbReference type="Proteomes" id="UP000192223">
    <property type="component" value="Unplaced"/>
</dbReference>
<dbReference type="InterPro" id="IPR006626">
    <property type="entry name" value="PbH1"/>
</dbReference>
<evidence type="ECO:0000256" key="2">
    <source>
        <dbReference type="ARBA" id="ARBA00012736"/>
    </source>
</evidence>
<dbReference type="GeneID" id="108736532"/>
<dbReference type="InterPro" id="IPR050434">
    <property type="entry name" value="Glycosyl_hydrlase_28"/>
</dbReference>
<dbReference type="InterPro" id="IPR000743">
    <property type="entry name" value="Glyco_hydro_28"/>
</dbReference>
<evidence type="ECO:0000256" key="1">
    <source>
        <dbReference type="ARBA" id="ARBA00008834"/>
    </source>
</evidence>
<accession>A0A1W4WVF8</accession>
<dbReference type="GO" id="GO:0004650">
    <property type="term" value="F:polygalacturonase activity"/>
    <property type="evidence" value="ECO:0007669"/>
    <property type="project" value="UniProtKB-EC"/>
</dbReference>
<keyword evidence="3" id="KW-0732">Signal</keyword>
<evidence type="ECO:0000256" key="3">
    <source>
        <dbReference type="ARBA" id="ARBA00022729"/>
    </source>
</evidence>
<comment type="catalytic activity">
    <reaction evidence="9">
        <text>(1,4-alpha-D-galacturonosyl)n+m + H2O = (1,4-alpha-D-galacturonosyl)n + (1,4-alpha-D-galacturonosyl)m.</text>
        <dbReference type="EC" id="3.2.1.15"/>
    </reaction>
</comment>
<evidence type="ECO:0000256" key="5">
    <source>
        <dbReference type="ARBA" id="ARBA00022801"/>
    </source>
</evidence>
<dbReference type="Pfam" id="PF00295">
    <property type="entry name" value="Glyco_hydro_28"/>
    <property type="match status" value="1"/>
</dbReference>
<gene>
    <name evidence="12" type="primary">LOC108736532</name>
</gene>
<evidence type="ECO:0000256" key="9">
    <source>
        <dbReference type="ARBA" id="ARBA00034074"/>
    </source>
</evidence>
<evidence type="ECO:0000256" key="8">
    <source>
        <dbReference type="ARBA" id="ARBA00023316"/>
    </source>
</evidence>
<dbReference type="STRING" id="224129.A0A1W4WVF8"/>
<organism evidence="11 12">
    <name type="scientific">Agrilus planipennis</name>
    <name type="common">Emerald ash borer</name>
    <name type="synonym">Agrilus marcopoli</name>
    <dbReference type="NCBI Taxonomy" id="224129"/>
    <lineage>
        <taxon>Eukaryota</taxon>
        <taxon>Metazoa</taxon>
        <taxon>Ecdysozoa</taxon>
        <taxon>Arthropoda</taxon>
        <taxon>Hexapoda</taxon>
        <taxon>Insecta</taxon>
        <taxon>Pterygota</taxon>
        <taxon>Neoptera</taxon>
        <taxon>Endopterygota</taxon>
        <taxon>Coleoptera</taxon>
        <taxon>Polyphaga</taxon>
        <taxon>Elateriformia</taxon>
        <taxon>Buprestoidea</taxon>
        <taxon>Buprestidae</taxon>
        <taxon>Agrilinae</taxon>
        <taxon>Agrilus</taxon>
    </lineage>
</organism>
<evidence type="ECO:0000313" key="12">
    <source>
        <dbReference type="RefSeq" id="XP_018324492.1"/>
    </source>
</evidence>
<evidence type="ECO:0000256" key="6">
    <source>
        <dbReference type="ARBA" id="ARBA00023157"/>
    </source>
</evidence>
<sequence length="386" mass="41919">MLSSEFLRKPIITKFRMKPYELIVICILLASTSWAAENYDDIPADCTLTGNSLDPLASIVSNCTEILVKDFEVPAGRNLTIEPQDGTTIVFSGRITIGYKEMKGSLIIIRGNNLTVIGAPGHIFDCDGARWWDGLGGGGGKLKPKFFRIQNVTNSIFKDLNIKNTPTQCFSINGCQNVTLTNITIDDSDGDKQGGHNTDAFDTSASKRVTIMNSRIFNQDDCLAINSGSDHVFINNTCSGTHGISIGSVRNAVVENIFVKNCTVVNSGTGVRIKTVFNTTGIVRNITYEDIILENIRDYGITIRGDYVNNGVTGPPLPGFNISDITLRNIHGTVQRRGTNVIILLADGVASHWTVENIDVHGGGRRPNCTGIPIDSGLKCEDYNGK</sequence>
<evidence type="ECO:0000256" key="7">
    <source>
        <dbReference type="ARBA" id="ARBA00023295"/>
    </source>
</evidence>
<dbReference type="AlphaFoldDB" id="A0A1W4WVF8"/>
<dbReference type="RefSeq" id="XP_018324492.1">
    <property type="nucleotide sequence ID" value="XM_018468990.1"/>
</dbReference>
<dbReference type="EC" id="3.2.1.15" evidence="2"/>
<keyword evidence="5 10" id="KW-0378">Hydrolase</keyword>
<dbReference type="KEGG" id="apln:108736532"/>
<dbReference type="GO" id="GO:0045490">
    <property type="term" value="P:pectin catabolic process"/>
    <property type="evidence" value="ECO:0007669"/>
    <property type="project" value="TreeGrafter"/>
</dbReference>
<dbReference type="SMART" id="SM00710">
    <property type="entry name" value="PbH1"/>
    <property type="match status" value="7"/>
</dbReference>
<comment type="similarity">
    <text evidence="1 10">Belongs to the glycosyl hydrolase 28 family.</text>
</comment>
<dbReference type="GO" id="GO:0005576">
    <property type="term" value="C:extracellular region"/>
    <property type="evidence" value="ECO:0007669"/>
    <property type="project" value="TreeGrafter"/>
</dbReference>
<evidence type="ECO:0000256" key="4">
    <source>
        <dbReference type="ARBA" id="ARBA00022737"/>
    </source>
</evidence>
<protein>
    <recommendedName>
        <fullName evidence="2">endo-polygalacturonase</fullName>
        <ecNumber evidence="2">3.2.1.15</ecNumber>
    </recommendedName>
</protein>
<dbReference type="SUPFAM" id="SSF51126">
    <property type="entry name" value="Pectin lyase-like"/>
    <property type="match status" value="1"/>
</dbReference>
<proteinExistence type="inferred from homology"/>
<dbReference type="PANTHER" id="PTHR31884">
    <property type="entry name" value="POLYGALACTURONASE"/>
    <property type="match status" value="1"/>
</dbReference>
<dbReference type="PANTHER" id="PTHR31884:SF1">
    <property type="entry name" value="POLYGALACTURONASE"/>
    <property type="match status" value="1"/>
</dbReference>
<dbReference type="InParanoid" id="A0A1W4WVF8"/>
<name>A0A1W4WVF8_AGRPL</name>
<keyword evidence="8" id="KW-0961">Cell wall biogenesis/degradation</keyword>
<dbReference type="OrthoDB" id="187139at2759"/>
<dbReference type="InterPro" id="IPR011050">
    <property type="entry name" value="Pectin_lyase_fold/virulence"/>
</dbReference>
<dbReference type="InterPro" id="IPR012334">
    <property type="entry name" value="Pectin_lyas_fold"/>
</dbReference>
<evidence type="ECO:0000313" key="11">
    <source>
        <dbReference type="Proteomes" id="UP000192223"/>
    </source>
</evidence>
<keyword evidence="7 10" id="KW-0326">Glycosidase</keyword>
<keyword evidence="4" id="KW-0677">Repeat</keyword>
<evidence type="ECO:0000256" key="10">
    <source>
        <dbReference type="RuleBase" id="RU361169"/>
    </source>
</evidence>
<keyword evidence="6" id="KW-1015">Disulfide bond</keyword>
<keyword evidence="11" id="KW-1185">Reference proteome</keyword>
<reference evidence="12" key="1">
    <citation type="submission" date="2025-08" db="UniProtKB">
        <authorList>
            <consortium name="RefSeq"/>
        </authorList>
    </citation>
    <scope>IDENTIFICATION</scope>
    <source>
        <tissue evidence="12">Entire body</tissue>
    </source>
</reference>
<dbReference type="GO" id="GO:0071555">
    <property type="term" value="P:cell wall organization"/>
    <property type="evidence" value="ECO:0007669"/>
    <property type="project" value="UniProtKB-KW"/>
</dbReference>